<reference evidence="3" key="1">
    <citation type="submission" date="2017-11" db="EMBL/GenBank/DDBJ databases">
        <authorList>
            <person name="Lima N.C."/>
            <person name="Parody-Merino A.M."/>
            <person name="Battley P.F."/>
            <person name="Fidler A.E."/>
            <person name="Prosdocimi F."/>
        </authorList>
    </citation>
    <scope>NUCLEOTIDE SEQUENCE [LARGE SCALE GENOMIC DNA]</scope>
</reference>
<organism evidence="2 3">
    <name type="scientific">Limosa lapponica baueri</name>
    <dbReference type="NCBI Taxonomy" id="1758121"/>
    <lineage>
        <taxon>Eukaryota</taxon>
        <taxon>Metazoa</taxon>
        <taxon>Chordata</taxon>
        <taxon>Craniata</taxon>
        <taxon>Vertebrata</taxon>
        <taxon>Euteleostomi</taxon>
        <taxon>Archelosauria</taxon>
        <taxon>Archosauria</taxon>
        <taxon>Dinosauria</taxon>
        <taxon>Saurischia</taxon>
        <taxon>Theropoda</taxon>
        <taxon>Coelurosauria</taxon>
        <taxon>Aves</taxon>
        <taxon>Neognathae</taxon>
        <taxon>Neoaves</taxon>
        <taxon>Charadriiformes</taxon>
        <taxon>Scolopacidae</taxon>
        <taxon>Limosa</taxon>
    </lineage>
</organism>
<feature type="region of interest" description="Disordered" evidence="1">
    <location>
        <begin position="50"/>
        <end position="85"/>
    </location>
</feature>
<proteinExistence type="predicted"/>
<evidence type="ECO:0000313" key="2">
    <source>
        <dbReference type="EMBL" id="PKU36634.1"/>
    </source>
</evidence>
<dbReference type="EMBL" id="KZ507534">
    <property type="protein sequence ID" value="PKU36634.1"/>
    <property type="molecule type" value="Genomic_DNA"/>
</dbReference>
<accession>A0A2I0TS47</accession>
<dbReference type="Proteomes" id="UP000233556">
    <property type="component" value="Unassembled WGS sequence"/>
</dbReference>
<reference evidence="3" key="2">
    <citation type="submission" date="2017-12" db="EMBL/GenBank/DDBJ databases">
        <title>Genome sequence of the Bar-tailed Godwit (Limosa lapponica baueri).</title>
        <authorList>
            <person name="Lima N.C.B."/>
            <person name="Parody-Merino A.M."/>
            <person name="Battley P.F."/>
            <person name="Fidler A.E."/>
            <person name="Prosdocimi F."/>
        </authorList>
    </citation>
    <scope>NUCLEOTIDE SEQUENCE [LARGE SCALE GENOMIC DNA]</scope>
</reference>
<dbReference type="AlphaFoldDB" id="A0A2I0TS47"/>
<protein>
    <submittedName>
        <fullName evidence="2">Uncharacterized protein</fullName>
    </submittedName>
</protein>
<evidence type="ECO:0000313" key="3">
    <source>
        <dbReference type="Proteomes" id="UP000233556"/>
    </source>
</evidence>
<name>A0A2I0TS47_LIMLA</name>
<sequence length="85" mass="10038">MRSILPLQLRDSQSYSILRSPHQQDQCQTGLLHKIDSLDLLKTKMKTKMTKKRQEMHEEEKEEEEVITENLLERHTNDVSLPDPP</sequence>
<gene>
    <name evidence="2" type="ORF">llap_13062</name>
</gene>
<keyword evidence="3" id="KW-1185">Reference proteome</keyword>
<evidence type="ECO:0000256" key="1">
    <source>
        <dbReference type="SAM" id="MobiDB-lite"/>
    </source>
</evidence>